<proteinExistence type="predicted"/>
<dbReference type="eggNOG" id="COG3464">
    <property type="taxonomic scope" value="Bacteria"/>
</dbReference>
<dbReference type="InterPro" id="IPR029261">
    <property type="entry name" value="Transposase_Znf"/>
</dbReference>
<keyword evidence="3" id="KW-1185">Reference proteome</keyword>
<dbReference type="STRING" id="106370.Francci3_4191"/>
<gene>
    <name evidence="2" type="ordered locus">Francci3_4191</name>
</gene>
<dbReference type="EMBL" id="CP000249">
    <property type="protein sequence ID" value="ABD13539.1"/>
    <property type="molecule type" value="Genomic_DNA"/>
</dbReference>
<dbReference type="PANTHER" id="PTHR33498:SF1">
    <property type="entry name" value="TRANSPOSASE FOR INSERTION SEQUENCE ELEMENT IS1557"/>
    <property type="match status" value="1"/>
</dbReference>
<organism evidence="2 3">
    <name type="scientific">Frankia casuarinae (strain DSM 45818 / CECT 9043 / HFP020203 / CcI3)</name>
    <dbReference type="NCBI Taxonomy" id="106370"/>
    <lineage>
        <taxon>Bacteria</taxon>
        <taxon>Bacillati</taxon>
        <taxon>Actinomycetota</taxon>
        <taxon>Actinomycetes</taxon>
        <taxon>Frankiales</taxon>
        <taxon>Frankiaceae</taxon>
        <taxon>Frankia</taxon>
    </lineage>
</organism>
<reference evidence="2 3" key="1">
    <citation type="journal article" date="2007" name="Genome Res.">
        <title>Genome characteristics of facultatively symbiotic Frankia sp. strains reflect host range and host plant biogeography.</title>
        <authorList>
            <person name="Normand P."/>
            <person name="Lapierre P."/>
            <person name="Tisa L.S."/>
            <person name="Gogarten J.P."/>
            <person name="Alloisio N."/>
            <person name="Bagnarol E."/>
            <person name="Bassi C.A."/>
            <person name="Berry A.M."/>
            <person name="Bickhart D.M."/>
            <person name="Choisne N."/>
            <person name="Couloux A."/>
            <person name="Cournoyer B."/>
            <person name="Cruveiller S."/>
            <person name="Daubin V."/>
            <person name="Demange N."/>
            <person name="Francino M.P."/>
            <person name="Goltsman E."/>
            <person name="Huang Y."/>
            <person name="Kopp O.R."/>
            <person name="Labarre L."/>
            <person name="Lapidus A."/>
            <person name="Lavire C."/>
            <person name="Marechal J."/>
            <person name="Martinez M."/>
            <person name="Mastronunzio J.E."/>
            <person name="Mullin B.C."/>
            <person name="Niemann J."/>
            <person name="Pujic P."/>
            <person name="Rawnsley T."/>
            <person name="Rouy Z."/>
            <person name="Schenowitz C."/>
            <person name="Sellstedt A."/>
            <person name="Tavares F."/>
            <person name="Tomkins J.P."/>
            <person name="Vallenet D."/>
            <person name="Valverde C."/>
            <person name="Wall L.G."/>
            <person name="Wang Y."/>
            <person name="Medigue C."/>
            <person name="Benson D.R."/>
        </authorList>
    </citation>
    <scope>NUCLEOTIDE SEQUENCE [LARGE SCALE GENOMIC DNA]</scope>
    <source>
        <strain evidence="3">DSM 45818 / CECT 9043 / CcI3</strain>
    </source>
</reference>
<evidence type="ECO:0000313" key="2">
    <source>
        <dbReference type="EMBL" id="ABD13539.1"/>
    </source>
</evidence>
<dbReference type="PANTHER" id="PTHR33498">
    <property type="entry name" value="TRANSPOSASE FOR INSERTION SEQUENCE ELEMENT IS1557"/>
    <property type="match status" value="1"/>
</dbReference>
<name>Q2J5A3_FRACC</name>
<dbReference type="AlphaFoldDB" id="Q2J5A3"/>
<dbReference type="KEGG" id="fra:Francci3_4191"/>
<dbReference type="PhylomeDB" id="Q2J5A3"/>
<accession>Q2J5A3</accession>
<dbReference type="HOGENOM" id="CLU_116733_0_0_11"/>
<dbReference type="InterPro" id="IPR047951">
    <property type="entry name" value="Transpos_ISL3"/>
</dbReference>
<sequence>MQEESGLPPPTDDVLTRGTHRVKRLRRSDLGVVLPHLAGLVVDRVDRSGDRLRLRARVRGAAAACPGCGVLSERVHGRYRRRLVDAAIAGAHVEIDLLIRRFRCLAVSCPRVTFAEQVVGLTHPHARFTPLADRLIEAIGLALAGRAGARLAGRMGLPAGRNTLLRRVRALPDPQVGAVTVLGVDDFALRRGRVYGTVLVDLDSRWPVDLLPDREAATFAGWLGIPVRG</sequence>
<dbReference type="Proteomes" id="UP000001937">
    <property type="component" value="Chromosome"/>
</dbReference>
<evidence type="ECO:0000313" key="3">
    <source>
        <dbReference type="Proteomes" id="UP000001937"/>
    </source>
</evidence>
<feature type="domain" description="Transposase IS204/IS1001/IS1096/IS1165 zinc-finger" evidence="1">
    <location>
        <begin position="63"/>
        <end position="105"/>
    </location>
</feature>
<protein>
    <submittedName>
        <fullName evidence="2">Transposase, IS204/IS1001/IS1096/IS1165</fullName>
    </submittedName>
</protein>
<evidence type="ECO:0000259" key="1">
    <source>
        <dbReference type="Pfam" id="PF14690"/>
    </source>
</evidence>
<dbReference type="Pfam" id="PF14690">
    <property type="entry name" value="Zn_ribbon_ISL3"/>
    <property type="match status" value="1"/>
</dbReference>